<name>W6Y7C0_COCC2</name>
<dbReference type="AlphaFoldDB" id="W6Y7C0"/>
<organism evidence="1 2">
    <name type="scientific">Cochliobolus carbonum (strain 26-R-13)</name>
    <name type="common">Maize leaf spot fungus</name>
    <name type="synonym">Bipolaris zeicola</name>
    <dbReference type="NCBI Taxonomy" id="930089"/>
    <lineage>
        <taxon>Eukaryota</taxon>
        <taxon>Fungi</taxon>
        <taxon>Dikarya</taxon>
        <taxon>Ascomycota</taxon>
        <taxon>Pezizomycotina</taxon>
        <taxon>Dothideomycetes</taxon>
        <taxon>Pleosporomycetidae</taxon>
        <taxon>Pleosporales</taxon>
        <taxon>Pleosporineae</taxon>
        <taxon>Pleosporaceae</taxon>
        <taxon>Bipolaris</taxon>
    </lineage>
</organism>
<dbReference type="KEGG" id="bze:COCCADRAFT_90627"/>
<dbReference type="EMBL" id="KI964574">
    <property type="protein sequence ID" value="EUC35507.1"/>
    <property type="molecule type" value="Genomic_DNA"/>
</dbReference>
<gene>
    <name evidence="1" type="ORF">COCCADRAFT_90627</name>
</gene>
<dbReference type="GeneID" id="19153006"/>
<protein>
    <submittedName>
        <fullName evidence="1">Uncharacterized protein</fullName>
    </submittedName>
</protein>
<evidence type="ECO:0000313" key="2">
    <source>
        <dbReference type="Proteomes" id="UP000053841"/>
    </source>
</evidence>
<dbReference type="RefSeq" id="XP_007710218.1">
    <property type="nucleotide sequence ID" value="XM_007712028.1"/>
</dbReference>
<dbReference type="HOGENOM" id="CLU_2739658_0_0_1"/>
<sequence length="71" mass="8041">MAWIKELSCGSKSSVKSRWSCEYRRPSGQYAGFSAMRRCGYDSSSILFPFFLRPNTILDPNLDLIEGARSV</sequence>
<reference evidence="1 2" key="1">
    <citation type="journal article" date="2013" name="PLoS Genet.">
        <title>Comparative genome structure, secondary metabolite, and effector coding capacity across Cochliobolus pathogens.</title>
        <authorList>
            <person name="Condon B.J."/>
            <person name="Leng Y."/>
            <person name="Wu D."/>
            <person name="Bushley K.E."/>
            <person name="Ohm R.A."/>
            <person name="Otillar R."/>
            <person name="Martin J."/>
            <person name="Schackwitz W."/>
            <person name="Grimwood J."/>
            <person name="MohdZainudin N."/>
            <person name="Xue C."/>
            <person name="Wang R."/>
            <person name="Manning V.A."/>
            <person name="Dhillon B."/>
            <person name="Tu Z.J."/>
            <person name="Steffenson B.J."/>
            <person name="Salamov A."/>
            <person name="Sun H."/>
            <person name="Lowry S."/>
            <person name="LaButti K."/>
            <person name="Han J."/>
            <person name="Copeland A."/>
            <person name="Lindquist E."/>
            <person name="Barry K."/>
            <person name="Schmutz J."/>
            <person name="Baker S.E."/>
            <person name="Ciuffetti L.M."/>
            <person name="Grigoriev I.V."/>
            <person name="Zhong S."/>
            <person name="Turgeon B.G."/>
        </authorList>
    </citation>
    <scope>NUCLEOTIDE SEQUENCE [LARGE SCALE GENOMIC DNA]</scope>
    <source>
        <strain evidence="1 2">26-R-13</strain>
    </source>
</reference>
<accession>W6Y7C0</accession>
<proteinExistence type="predicted"/>
<evidence type="ECO:0000313" key="1">
    <source>
        <dbReference type="EMBL" id="EUC35507.1"/>
    </source>
</evidence>
<dbReference type="Proteomes" id="UP000053841">
    <property type="component" value="Unassembled WGS sequence"/>
</dbReference>
<keyword evidence="2" id="KW-1185">Reference proteome</keyword>